<accession>A0A485L7H5</accession>
<reference evidence="2" key="2">
    <citation type="submission" date="2019-06" db="EMBL/GenBank/DDBJ databases">
        <title>Genomics analysis of Aphanomyces spp. identifies a new class of oomycete effector associated with host adaptation.</title>
        <authorList>
            <person name="Gaulin E."/>
        </authorList>
    </citation>
    <scope>NUCLEOTIDE SEQUENCE</scope>
    <source>
        <strain evidence="2">CBS 578.67</strain>
    </source>
</reference>
<dbReference type="InterPro" id="IPR001683">
    <property type="entry name" value="PX_dom"/>
</dbReference>
<proteinExistence type="predicted"/>
<dbReference type="EMBL" id="CAADRA010006037">
    <property type="protein sequence ID" value="VFT93757.1"/>
    <property type="molecule type" value="Genomic_DNA"/>
</dbReference>
<dbReference type="AlphaFoldDB" id="A0A485L7H5"/>
<sequence>MSGGVGVDVTGHMEAGGKTVRFYIEMQQEAVRFGFNGRYSELRQLHARLLAVLKGIDKQFELPPFPPKHLLESMHTPANTTRREAELFEYFTLLGTNPLAVDWLAAQHEARLALGPHESEKDGVDFTPPVWLVKKQRSHRSSQRQQH</sequence>
<dbReference type="Pfam" id="PF00787">
    <property type="entry name" value="PX"/>
    <property type="match status" value="1"/>
</dbReference>
<evidence type="ECO:0000313" key="3">
    <source>
        <dbReference type="EMBL" id="VFT93757.1"/>
    </source>
</evidence>
<feature type="domain" description="PX" evidence="1">
    <location>
        <begin position="1"/>
        <end position="121"/>
    </location>
</feature>
<dbReference type="InterPro" id="IPR036871">
    <property type="entry name" value="PX_dom_sf"/>
</dbReference>
<dbReference type="PROSITE" id="PS50195">
    <property type="entry name" value="PX"/>
    <property type="match status" value="1"/>
</dbReference>
<name>A0A485L7H5_9STRA</name>
<dbReference type="GO" id="GO:0035091">
    <property type="term" value="F:phosphatidylinositol binding"/>
    <property type="evidence" value="ECO:0007669"/>
    <property type="project" value="InterPro"/>
</dbReference>
<evidence type="ECO:0000313" key="4">
    <source>
        <dbReference type="Proteomes" id="UP000332933"/>
    </source>
</evidence>
<dbReference type="EMBL" id="VJMH01006016">
    <property type="protein sequence ID" value="KAF0691842.1"/>
    <property type="molecule type" value="Genomic_DNA"/>
</dbReference>
<reference evidence="3 4" key="1">
    <citation type="submission" date="2019-03" db="EMBL/GenBank/DDBJ databases">
        <authorList>
            <person name="Gaulin E."/>
            <person name="Dumas B."/>
        </authorList>
    </citation>
    <scope>NUCLEOTIDE SEQUENCE [LARGE SCALE GENOMIC DNA]</scope>
    <source>
        <strain evidence="3">CBS 568.67</strain>
    </source>
</reference>
<dbReference type="OrthoDB" id="66935at2759"/>
<organism evidence="3 4">
    <name type="scientific">Aphanomyces stellatus</name>
    <dbReference type="NCBI Taxonomy" id="120398"/>
    <lineage>
        <taxon>Eukaryota</taxon>
        <taxon>Sar</taxon>
        <taxon>Stramenopiles</taxon>
        <taxon>Oomycota</taxon>
        <taxon>Saprolegniomycetes</taxon>
        <taxon>Saprolegniales</taxon>
        <taxon>Verrucalvaceae</taxon>
        <taxon>Aphanomyces</taxon>
    </lineage>
</organism>
<evidence type="ECO:0000313" key="2">
    <source>
        <dbReference type="EMBL" id="KAF0691842.1"/>
    </source>
</evidence>
<evidence type="ECO:0000259" key="1">
    <source>
        <dbReference type="PROSITE" id="PS50195"/>
    </source>
</evidence>
<dbReference type="SUPFAM" id="SSF64268">
    <property type="entry name" value="PX domain"/>
    <property type="match status" value="1"/>
</dbReference>
<gene>
    <name evidence="3" type="primary">Aste57867_16996</name>
    <name evidence="2" type="ORF">As57867_016938</name>
    <name evidence="3" type="ORF">ASTE57867_16996</name>
</gene>
<protein>
    <submittedName>
        <fullName evidence="3">Aste57867_16996 protein</fullName>
    </submittedName>
</protein>
<dbReference type="Proteomes" id="UP000332933">
    <property type="component" value="Unassembled WGS sequence"/>
</dbReference>
<keyword evidence="4" id="KW-1185">Reference proteome</keyword>
<dbReference type="Gene3D" id="3.30.1520.10">
    <property type="entry name" value="Phox-like domain"/>
    <property type="match status" value="1"/>
</dbReference>